<feature type="compositionally biased region" description="Polar residues" evidence="7">
    <location>
        <begin position="691"/>
        <end position="713"/>
    </location>
</feature>
<protein>
    <recommendedName>
        <fullName evidence="11">Solute carrier family 40 protein</fullName>
    </recommendedName>
</protein>
<keyword evidence="10" id="KW-1185">Reference proteome</keyword>
<feature type="transmembrane region" description="Helical" evidence="8">
    <location>
        <begin position="146"/>
        <end position="169"/>
    </location>
</feature>
<reference evidence="9" key="1">
    <citation type="submission" date="2021-10" db="EMBL/GenBank/DDBJ databases">
        <title>De novo Genome Assembly of Clathrus columnatus (Basidiomycota, Fungi) Using Illumina and Nanopore Sequence Data.</title>
        <authorList>
            <person name="Ogiso-Tanaka E."/>
            <person name="Itagaki H."/>
            <person name="Hosoya T."/>
            <person name="Hosaka K."/>
        </authorList>
    </citation>
    <scope>NUCLEOTIDE SEQUENCE</scope>
    <source>
        <strain evidence="9">MO-923</strain>
    </source>
</reference>
<dbReference type="Pfam" id="PF06963">
    <property type="entry name" value="FPN1"/>
    <property type="match status" value="1"/>
</dbReference>
<evidence type="ECO:0000256" key="2">
    <source>
        <dbReference type="ARBA" id="ARBA00006279"/>
    </source>
</evidence>
<feature type="compositionally biased region" description="Polar residues" evidence="7">
    <location>
        <begin position="762"/>
        <end position="776"/>
    </location>
</feature>
<feature type="region of interest" description="Disordered" evidence="7">
    <location>
        <begin position="646"/>
        <end position="776"/>
    </location>
</feature>
<evidence type="ECO:0000256" key="6">
    <source>
        <dbReference type="ARBA" id="ARBA00023136"/>
    </source>
</evidence>
<dbReference type="GO" id="GO:0005381">
    <property type="term" value="F:iron ion transmembrane transporter activity"/>
    <property type="evidence" value="ECO:0007669"/>
    <property type="project" value="InterPro"/>
</dbReference>
<name>A0AAV5AQ82_9AGAM</name>
<feature type="compositionally biased region" description="Basic and acidic residues" evidence="7">
    <location>
        <begin position="668"/>
        <end position="682"/>
    </location>
</feature>
<feature type="compositionally biased region" description="Polar residues" evidence="7">
    <location>
        <begin position="722"/>
        <end position="749"/>
    </location>
</feature>
<evidence type="ECO:0008006" key="11">
    <source>
        <dbReference type="Google" id="ProtNLM"/>
    </source>
</evidence>
<dbReference type="GO" id="GO:0016020">
    <property type="term" value="C:membrane"/>
    <property type="evidence" value="ECO:0007669"/>
    <property type="project" value="UniProtKB-SubCell"/>
</dbReference>
<dbReference type="InterPro" id="IPR009716">
    <property type="entry name" value="Ferroportin-1"/>
</dbReference>
<dbReference type="SUPFAM" id="SSF103473">
    <property type="entry name" value="MFS general substrate transporter"/>
    <property type="match status" value="1"/>
</dbReference>
<dbReference type="PANTHER" id="PTHR11660:SF57">
    <property type="entry name" value="SOLUTE CARRIER FAMILY 40 MEMBER"/>
    <property type="match status" value="1"/>
</dbReference>
<evidence type="ECO:0000313" key="10">
    <source>
        <dbReference type="Proteomes" id="UP001050691"/>
    </source>
</evidence>
<evidence type="ECO:0000256" key="8">
    <source>
        <dbReference type="SAM" id="Phobius"/>
    </source>
</evidence>
<feature type="transmembrane region" description="Helical" evidence="8">
    <location>
        <begin position="241"/>
        <end position="260"/>
    </location>
</feature>
<evidence type="ECO:0000256" key="1">
    <source>
        <dbReference type="ARBA" id="ARBA00004141"/>
    </source>
</evidence>
<feature type="transmembrane region" description="Helical" evidence="8">
    <location>
        <begin position="401"/>
        <end position="421"/>
    </location>
</feature>
<comment type="caution">
    <text evidence="9">The sequence shown here is derived from an EMBL/GenBank/DDBJ whole genome shotgun (WGS) entry which is preliminary data.</text>
</comment>
<evidence type="ECO:0000313" key="9">
    <source>
        <dbReference type="EMBL" id="GJJ15663.1"/>
    </source>
</evidence>
<organism evidence="9 10">
    <name type="scientific">Clathrus columnatus</name>
    <dbReference type="NCBI Taxonomy" id="1419009"/>
    <lineage>
        <taxon>Eukaryota</taxon>
        <taxon>Fungi</taxon>
        <taxon>Dikarya</taxon>
        <taxon>Basidiomycota</taxon>
        <taxon>Agaricomycotina</taxon>
        <taxon>Agaricomycetes</taxon>
        <taxon>Phallomycetidae</taxon>
        <taxon>Phallales</taxon>
        <taxon>Clathraceae</taxon>
        <taxon>Clathrus</taxon>
    </lineage>
</organism>
<evidence type="ECO:0000256" key="4">
    <source>
        <dbReference type="ARBA" id="ARBA00022692"/>
    </source>
</evidence>
<feature type="transmembrane region" description="Helical" evidence="8">
    <location>
        <begin position="333"/>
        <end position="355"/>
    </location>
</feature>
<proteinExistence type="inferred from homology"/>
<feature type="transmembrane region" description="Helical" evidence="8">
    <location>
        <begin position="433"/>
        <end position="456"/>
    </location>
</feature>
<gene>
    <name evidence="9" type="ORF">Clacol_009941</name>
</gene>
<accession>A0AAV5AQ82</accession>
<dbReference type="PANTHER" id="PTHR11660">
    <property type="entry name" value="SOLUTE CARRIER FAMILY 40 MEMBER"/>
    <property type="match status" value="1"/>
</dbReference>
<keyword evidence="3" id="KW-0813">Transport</keyword>
<comment type="similarity">
    <text evidence="2">Belongs to the ferroportin (FP) (TC 2.A.100) family. SLC40A subfamily.</text>
</comment>
<dbReference type="EMBL" id="BPWL01000011">
    <property type="protein sequence ID" value="GJJ15663.1"/>
    <property type="molecule type" value="Genomic_DNA"/>
</dbReference>
<keyword evidence="6 8" id="KW-0472">Membrane</keyword>
<feature type="transmembrane region" description="Helical" evidence="8">
    <location>
        <begin position="505"/>
        <end position="526"/>
    </location>
</feature>
<comment type="subcellular location">
    <subcellularLocation>
        <location evidence="1">Membrane</location>
        <topology evidence="1">Multi-pass membrane protein</topology>
    </subcellularLocation>
</comment>
<evidence type="ECO:0000256" key="7">
    <source>
        <dbReference type="SAM" id="MobiDB-lite"/>
    </source>
</evidence>
<dbReference type="AlphaFoldDB" id="A0AAV5AQ82"/>
<dbReference type="Proteomes" id="UP001050691">
    <property type="component" value="Unassembled WGS sequence"/>
</dbReference>
<feature type="region of interest" description="Disordered" evidence="7">
    <location>
        <begin position="15"/>
        <end position="34"/>
    </location>
</feature>
<keyword evidence="4 8" id="KW-0812">Transmembrane</keyword>
<sequence length="776" mass="86150">MVTAGQAAMVVDSERTPLLDSNETPGEEGPHPQIRAGLDRTGLRCLLIQHFSSAWNDRSAEFALYLYLIVHFKDTLLPSSLLGFSMTVTGVTLSRYAGSLIDKYPKLSIIRFLIASQKISSIVAYSCCAMIIAFESTPSVFGFMTPQFICLLLSACLLHFSNIAVSIAVERDWASCIGKSSPDSNGDDQLSRLNTYLRQINLLCKLCAPLFVSMLTVKLDAPSSFSFSNLYVRTGLESLRSIWVLISVTALSLIFELYWIEVVYRRFPSLALDQARKDAELAARRANIPTVDQTSSESMAVSVSMSNRIQGMCTYVAGVLNLPDWKEMVRLPIFFSSASIALLYLTVLSFDGIMISYLKTLSYSDNFIAEMRGISVILGLLGTAVAAPLERKIGSVRAGNWSIWSMVFCLVPVIISFYIPARTTKAFVEPRSTLGILGGILLFGGMAFSRIGLWSFDLIQTKQLQNALLTHPRRNTLTGLQYTMQNVMNLMKYILTMVLYRPSQFHWAAIVSFGSVSTAAMTYMVYVKKERGHITHIPIKLDWVLPIYNWHIPCDFVLHSYIVCKSIISHNNSVHKERPSNHMINYNHRRQVRMIYLGLPDSSHIYTKAGSVTVVSATKQNINLNMYANTEQPNAQLDHLRNELPTHESASDANFKPTHGGVGSLPGGRDESGVAMLPDERTQGNTGQGYMGSQSQTVPGTAEPISQQDNHQPYDTPRMQEVSKQQDTTDSSVPGVSNQPPSTAQQTEGQGHHRKPSLGQRMKQSIKNMTSDIKKT</sequence>
<keyword evidence="5 8" id="KW-1133">Transmembrane helix</keyword>
<evidence type="ECO:0000256" key="5">
    <source>
        <dbReference type="ARBA" id="ARBA00022989"/>
    </source>
</evidence>
<dbReference type="InterPro" id="IPR036259">
    <property type="entry name" value="MFS_trans_sf"/>
</dbReference>
<feature type="transmembrane region" description="Helical" evidence="8">
    <location>
        <begin position="109"/>
        <end position="134"/>
    </location>
</feature>
<evidence type="ECO:0000256" key="3">
    <source>
        <dbReference type="ARBA" id="ARBA00022448"/>
    </source>
</evidence>
<feature type="transmembrane region" description="Helical" evidence="8">
    <location>
        <begin position="367"/>
        <end position="389"/>
    </location>
</feature>